<evidence type="ECO:0000313" key="2">
    <source>
        <dbReference type="EMBL" id="NZA39536.1"/>
    </source>
</evidence>
<evidence type="ECO:0000313" key="3">
    <source>
        <dbReference type="Proteomes" id="UP000586254"/>
    </source>
</evidence>
<comment type="caution">
    <text evidence="2">The sequence shown here is derived from an EMBL/GenBank/DDBJ whole genome shotgun (WGS) entry which is preliminary data.</text>
</comment>
<dbReference type="EMBL" id="JACCKS010000021">
    <property type="protein sequence ID" value="NZA39536.1"/>
    <property type="molecule type" value="Genomic_DNA"/>
</dbReference>
<reference evidence="2 3" key="1">
    <citation type="submission" date="2020-07" db="EMBL/GenBank/DDBJ databases">
        <title>Organ Donor 1.</title>
        <authorList>
            <person name="Marsh A.J."/>
            <person name="Azcarate-Peril M.A."/>
        </authorList>
    </citation>
    <scope>NUCLEOTIDE SEQUENCE [LARGE SCALE GENOMIC DNA]</scope>
    <source>
        <strain evidence="2 3">AMC0717</strain>
    </source>
</reference>
<feature type="region of interest" description="Disordered" evidence="1">
    <location>
        <begin position="1"/>
        <end position="23"/>
    </location>
</feature>
<organism evidence="2 3">
    <name type="scientific">Eubacterium callanderi</name>
    <dbReference type="NCBI Taxonomy" id="53442"/>
    <lineage>
        <taxon>Bacteria</taxon>
        <taxon>Bacillati</taxon>
        <taxon>Bacillota</taxon>
        <taxon>Clostridia</taxon>
        <taxon>Eubacteriales</taxon>
        <taxon>Eubacteriaceae</taxon>
        <taxon>Eubacterium</taxon>
    </lineage>
</organism>
<name>A0A853JPR2_9FIRM</name>
<accession>A0A853JPR2</accession>
<protein>
    <submittedName>
        <fullName evidence="2">Uncharacterized protein</fullName>
    </submittedName>
</protein>
<gene>
    <name evidence="2" type="ORF">H0N91_15720</name>
</gene>
<sequence>MAFGNKEDKQQKKEERAKAKAESVGENGKAIYHYAKRKCDLKEKDGNIHVIMLNSFSMLGNQVSACDSKYTNEIDAFVSLMQEDGYEIIDIKFNVLRDQGMTGAREGFYTLITYK</sequence>
<dbReference type="AlphaFoldDB" id="A0A853JPR2"/>
<dbReference type="RefSeq" id="WP_180493889.1">
    <property type="nucleotide sequence ID" value="NZ_JACCKS010000021.1"/>
</dbReference>
<proteinExistence type="predicted"/>
<dbReference type="Proteomes" id="UP000586254">
    <property type="component" value="Unassembled WGS sequence"/>
</dbReference>
<evidence type="ECO:0000256" key="1">
    <source>
        <dbReference type="SAM" id="MobiDB-lite"/>
    </source>
</evidence>